<feature type="domain" description="Ice-binding protein C-terminal" evidence="2">
    <location>
        <begin position="225"/>
        <end position="247"/>
    </location>
</feature>
<reference evidence="4" key="1">
    <citation type="journal article" date="2019" name="Int. J. Syst. Evol. Microbiol.">
        <title>The Global Catalogue of Microorganisms (GCM) 10K type strain sequencing project: providing services to taxonomists for standard genome sequencing and annotation.</title>
        <authorList>
            <consortium name="The Broad Institute Genomics Platform"/>
            <consortium name="The Broad Institute Genome Sequencing Center for Infectious Disease"/>
            <person name="Wu L."/>
            <person name="Ma J."/>
        </authorList>
    </citation>
    <scope>NUCLEOTIDE SEQUENCE [LARGE SCALE GENOMIC DNA]</scope>
    <source>
        <strain evidence="4">CGMCC 4.1467</strain>
    </source>
</reference>
<organism evidence="3 4">
    <name type="scientific">Haloferula chungangensis</name>
    <dbReference type="NCBI Taxonomy" id="1048331"/>
    <lineage>
        <taxon>Bacteria</taxon>
        <taxon>Pseudomonadati</taxon>
        <taxon>Verrucomicrobiota</taxon>
        <taxon>Verrucomicrobiia</taxon>
        <taxon>Verrucomicrobiales</taxon>
        <taxon>Verrucomicrobiaceae</taxon>
        <taxon>Haloferula</taxon>
    </lineage>
</organism>
<evidence type="ECO:0000313" key="3">
    <source>
        <dbReference type="EMBL" id="MFC7337717.1"/>
    </source>
</evidence>
<comment type="caution">
    <text evidence="3">The sequence shown here is derived from an EMBL/GenBank/DDBJ whole genome shotgun (WGS) entry which is preliminary data.</text>
</comment>
<accession>A0ABW2L5Z2</accession>
<proteinExistence type="predicted"/>
<evidence type="ECO:0000256" key="1">
    <source>
        <dbReference type="SAM" id="SignalP"/>
    </source>
</evidence>
<feature type="signal peptide" evidence="1">
    <location>
        <begin position="1"/>
        <end position="23"/>
    </location>
</feature>
<evidence type="ECO:0000259" key="2">
    <source>
        <dbReference type="Pfam" id="PF07589"/>
    </source>
</evidence>
<feature type="chain" id="PRO_5045221370" evidence="1">
    <location>
        <begin position="24"/>
        <end position="249"/>
    </location>
</feature>
<dbReference type="Pfam" id="PF07589">
    <property type="entry name" value="PEP-CTERM"/>
    <property type="match status" value="1"/>
</dbReference>
<keyword evidence="1" id="KW-0732">Signal</keyword>
<dbReference type="EMBL" id="JBHTBS010000004">
    <property type="protein sequence ID" value="MFC7337717.1"/>
    <property type="molecule type" value="Genomic_DNA"/>
</dbReference>
<dbReference type="Proteomes" id="UP001596472">
    <property type="component" value="Unassembled WGS sequence"/>
</dbReference>
<dbReference type="InterPro" id="IPR013424">
    <property type="entry name" value="Ice-binding_C"/>
</dbReference>
<evidence type="ECO:0000313" key="4">
    <source>
        <dbReference type="Proteomes" id="UP001596472"/>
    </source>
</evidence>
<keyword evidence="4" id="KW-1185">Reference proteome</keyword>
<sequence>MKRLVSTLAATGGLIALISSAQAAAISWTLSDITNTTTSTANDTLGTGFLNNSGILIHAENFGGGALTHDGINFSAGDFSFAYSADGVAGTNATVFHNSTLSPLSASGTFGGNSVVTRTLTLGGTTTIRGTGPAGTDVPTLGTGALEIGQMYRIQLIVMDGRNGQSGRSYIVDGIDTDHARGSVGDWGPTLLATGTFVADATTQTFETQLGARTDTQINALTLHQIPEPSVALLGGLGVIGLLRRRRTA</sequence>
<protein>
    <submittedName>
        <fullName evidence="3">PEP-CTERM sorting domain-containing protein</fullName>
    </submittedName>
</protein>
<gene>
    <name evidence="3" type="ORF">ACFQY0_11055</name>
</gene>
<name>A0ABW2L5Z2_9BACT</name>